<feature type="region of interest" description="Disordered" evidence="1">
    <location>
        <begin position="1"/>
        <end position="51"/>
    </location>
</feature>
<dbReference type="InterPro" id="IPR001012">
    <property type="entry name" value="UBX_dom"/>
</dbReference>
<protein>
    <recommendedName>
        <fullName evidence="2">UBX domain-containing protein</fullName>
    </recommendedName>
</protein>
<gene>
    <name evidence="3" type="ORF">C6P46_002233</name>
</gene>
<feature type="region of interest" description="Disordered" evidence="1">
    <location>
        <begin position="228"/>
        <end position="298"/>
    </location>
</feature>
<name>A0A9P7B1T8_RHOMI</name>
<evidence type="ECO:0000259" key="2">
    <source>
        <dbReference type="PROSITE" id="PS50033"/>
    </source>
</evidence>
<comment type="caution">
    <text evidence="3">The sequence shown here is derived from an EMBL/GenBank/DDBJ whole genome shotgun (WGS) entry which is preliminary data.</text>
</comment>
<dbReference type="GO" id="GO:0005737">
    <property type="term" value="C:cytoplasm"/>
    <property type="evidence" value="ECO:0007669"/>
    <property type="project" value="TreeGrafter"/>
</dbReference>
<evidence type="ECO:0000313" key="4">
    <source>
        <dbReference type="Proteomes" id="UP000777482"/>
    </source>
</evidence>
<evidence type="ECO:0000313" key="3">
    <source>
        <dbReference type="EMBL" id="KAG0653725.1"/>
    </source>
</evidence>
<proteinExistence type="predicted"/>
<dbReference type="AlphaFoldDB" id="A0A9P7B1T8"/>
<dbReference type="PANTHER" id="PTHR46467:SF1">
    <property type="entry name" value="TETHER CONTAINING UBX DOMAIN FOR GLUT4"/>
    <property type="match status" value="1"/>
</dbReference>
<dbReference type="SMART" id="SM00166">
    <property type="entry name" value="UBX"/>
    <property type="match status" value="1"/>
</dbReference>
<feature type="compositionally biased region" description="Basic and acidic residues" evidence="1">
    <location>
        <begin position="256"/>
        <end position="268"/>
    </location>
</feature>
<feature type="compositionally biased region" description="Gly residues" evidence="1">
    <location>
        <begin position="271"/>
        <end position="290"/>
    </location>
</feature>
<organism evidence="3 4">
    <name type="scientific">Rhodotorula mucilaginosa</name>
    <name type="common">Yeast</name>
    <name type="synonym">Rhodotorula rubra</name>
    <dbReference type="NCBI Taxonomy" id="5537"/>
    <lineage>
        <taxon>Eukaryota</taxon>
        <taxon>Fungi</taxon>
        <taxon>Dikarya</taxon>
        <taxon>Basidiomycota</taxon>
        <taxon>Pucciniomycotina</taxon>
        <taxon>Microbotryomycetes</taxon>
        <taxon>Sporidiobolales</taxon>
        <taxon>Sporidiobolaceae</taxon>
        <taxon>Rhodotorula</taxon>
    </lineage>
</organism>
<feature type="domain" description="UBX" evidence="2">
    <location>
        <begin position="101"/>
        <end position="186"/>
    </location>
</feature>
<dbReference type="SUPFAM" id="SSF54236">
    <property type="entry name" value="Ubiquitin-like"/>
    <property type="match status" value="1"/>
</dbReference>
<evidence type="ECO:0000256" key="1">
    <source>
        <dbReference type="SAM" id="MobiDB-lite"/>
    </source>
</evidence>
<dbReference type="Proteomes" id="UP000777482">
    <property type="component" value="Unassembled WGS sequence"/>
</dbReference>
<dbReference type="PROSITE" id="PS50033">
    <property type="entry name" value="UBX"/>
    <property type="match status" value="1"/>
</dbReference>
<dbReference type="OrthoDB" id="440781at2759"/>
<feature type="compositionally biased region" description="Low complexity" evidence="1">
    <location>
        <begin position="1"/>
        <end position="23"/>
    </location>
</feature>
<keyword evidence="4" id="KW-1185">Reference proteome</keyword>
<dbReference type="PANTHER" id="PTHR46467">
    <property type="entry name" value="TETHER CONTAINING UBX DOMAIN FOR GLUT4"/>
    <property type="match status" value="1"/>
</dbReference>
<dbReference type="GO" id="GO:0012506">
    <property type="term" value="C:vesicle membrane"/>
    <property type="evidence" value="ECO:0007669"/>
    <property type="project" value="TreeGrafter"/>
</dbReference>
<dbReference type="InterPro" id="IPR029071">
    <property type="entry name" value="Ubiquitin-like_domsf"/>
</dbReference>
<dbReference type="GO" id="GO:0005634">
    <property type="term" value="C:nucleus"/>
    <property type="evidence" value="ECO:0007669"/>
    <property type="project" value="TreeGrafter"/>
</dbReference>
<sequence length="298" mass="32489">MAEPSSSSSSASPSSVLLTSISPVDPSKQRTFTARYYTQPASSTASTGADLPDSYFQPTAQELQRAHAQAISHREHLVDRPLLTSKLRDQQRADKQRTKANKFPRTTIRIRFHGGQSLLEGQFNSATDKLVHVYEFVKLALQPRLRHVPFLLYQSPPRQEYRRDDPTLRGKSLLDLDFAPSTSLYLKFLPPPPSSQETTPAIDVDTLNATSTSPSELLIPELIQAATELPRPPSFDPTTTTGDNEEATGPPPPSSEEQKKKDKEERLRKLLGGGGGGGGKGGMFGGGGGKNVPKNTTR</sequence>
<dbReference type="Pfam" id="PF00789">
    <property type="entry name" value="UBX"/>
    <property type="match status" value="1"/>
</dbReference>
<reference evidence="3 4" key="1">
    <citation type="submission" date="2020-11" db="EMBL/GenBank/DDBJ databases">
        <title>Kefir isolates.</title>
        <authorList>
            <person name="Marcisauskas S."/>
            <person name="Kim Y."/>
            <person name="Blasche S."/>
        </authorList>
    </citation>
    <scope>NUCLEOTIDE SEQUENCE [LARGE SCALE GENOMIC DNA]</scope>
    <source>
        <strain evidence="3 4">KR</strain>
    </source>
</reference>
<dbReference type="Gene3D" id="3.10.20.90">
    <property type="entry name" value="Phosphatidylinositol 3-kinase Catalytic Subunit, Chain A, domain 1"/>
    <property type="match status" value="1"/>
</dbReference>
<dbReference type="GO" id="GO:0006886">
    <property type="term" value="P:intracellular protein transport"/>
    <property type="evidence" value="ECO:0007669"/>
    <property type="project" value="TreeGrafter"/>
</dbReference>
<dbReference type="EMBL" id="PUHQ01000179">
    <property type="protein sequence ID" value="KAG0653725.1"/>
    <property type="molecule type" value="Genomic_DNA"/>
</dbReference>
<accession>A0A9P7B1T8</accession>